<organism evidence="2 3">
    <name type="scientific">Ladona fulva</name>
    <name type="common">Scarce chaser dragonfly</name>
    <name type="synonym">Libellula fulva</name>
    <dbReference type="NCBI Taxonomy" id="123851"/>
    <lineage>
        <taxon>Eukaryota</taxon>
        <taxon>Metazoa</taxon>
        <taxon>Ecdysozoa</taxon>
        <taxon>Arthropoda</taxon>
        <taxon>Hexapoda</taxon>
        <taxon>Insecta</taxon>
        <taxon>Pterygota</taxon>
        <taxon>Palaeoptera</taxon>
        <taxon>Odonata</taxon>
        <taxon>Epiprocta</taxon>
        <taxon>Anisoptera</taxon>
        <taxon>Libelluloidea</taxon>
        <taxon>Libellulidae</taxon>
        <taxon>Ladona</taxon>
    </lineage>
</organism>
<dbReference type="GO" id="GO:0050804">
    <property type="term" value="P:modulation of chemical synaptic transmission"/>
    <property type="evidence" value="ECO:0007669"/>
    <property type="project" value="TreeGrafter"/>
</dbReference>
<accession>A0A8K0P940</accession>
<feature type="compositionally biased region" description="Low complexity" evidence="1">
    <location>
        <begin position="57"/>
        <end position="72"/>
    </location>
</feature>
<dbReference type="InterPro" id="IPR052407">
    <property type="entry name" value="BTB_POZ_domain_cont_9"/>
</dbReference>
<dbReference type="PANTHER" id="PTHR46306">
    <property type="entry name" value="BTB/POZ DOMAIN-CONTAINING PROTEIN 9"/>
    <property type="match status" value="1"/>
</dbReference>
<evidence type="ECO:0000256" key="1">
    <source>
        <dbReference type="SAM" id="MobiDB-lite"/>
    </source>
</evidence>
<dbReference type="EMBL" id="KZ308885">
    <property type="protein sequence ID" value="KAG8235189.1"/>
    <property type="molecule type" value="Genomic_DNA"/>
</dbReference>
<name>A0A8K0P940_LADFU</name>
<evidence type="ECO:0000313" key="3">
    <source>
        <dbReference type="Proteomes" id="UP000792457"/>
    </source>
</evidence>
<dbReference type="AlphaFoldDB" id="A0A8K0P940"/>
<dbReference type="GO" id="GO:0008344">
    <property type="term" value="P:adult locomotory behavior"/>
    <property type="evidence" value="ECO:0007669"/>
    <property type="project" value="TreeGrafter"/>
</dbReference>
<feature type="compositionally biased region" description="Polar residues" evidence="1">
    <location>
        <begin position="98"/>
        <end position="107"/>
    </location>
</feature>
<protein>
    <submittedName>
        <fullName evidence="2">Uncharacterized protein</fullName>
    </submittedName>
</protein>
<dbReference type="OrthoDB" id="9997739at2759"/>
<proteinExistence type="predicted"/>
<dbReference type="Proteomes" id="UP000792457">
    <property type="component" value="Unassembled WGS sequence"/>
</dbReference>
<feature type="compositionally biased region" description="Low complexity" evidence="1">
    <location>
        <begin position="80"/>
        <end position="90"/>
    </location>
</feature>
<keyword evidence="3" id="KW-1185">Reference proteome</keyword>
<dbReference type="GO" id="GO:0048512">
    <property type="term" value="P:circadian behavior"/>
    <property type="evidence" value="ECO:0007669"/>
    <property type="project" value="TreeGrafter"/>
</dbReference>
<reference evidence="2" key="2">
    <citation type="submission" date="2017-10" db="EMBL/GenBank/DDBJ databases">
        <title>Ladona fulva Genome sequencing and assembly.</title>
        <authorList>
            <person name="Murali S."/>
            <person name="Richards S."/>
            <person name="Bandaranaike D."/>
            <person name="Bellair M."/>
            <person name="Blankenburg K."/>
            <person name="Chao H."/>
            <person name="Dinh H."/>
            <person name="Doddapaneni H."/>
            <person name="Dugan-Rocha S."/>
            <person name="Elkadiri S."/>
            <person name="Gnanaolivu R."/>
            <person name="Hernandez B."/>
            <person name="Skinner E."/>
            <person name="Javaid M."/>
            <person name="Lee S."/>
            <person name="Li M."/>
            <person name="Ming W."/>
            <person name="Munidasa M."/>
            <person name="Muniz J."/>
            <person name="Nguyen L."/>
            <person name="Hughes D."/>
            <person name="Osuji N."/>
            <person name="Pu L.-L."/>
            <person name="Puazo M."/>
            <person name="Qu C."/>
            <person name="Quiroz J."/>
            <person name="Raj R."/>
            <person name="Weissenberger G."/>
            <person name="Xin Y."/>
            <person name="Zou X."/>
            <person name="Han Y."/>
            <person name="Worley K."/>
            <person name="Muzny D."/>
            <person name="Gibbs R."/>
        </authorList>
    </citation>
    <scope>NUCLEOTIDE SEQUENCE</scope>
    <source>
        <strain evidence="2">Sampled in the wild</strain>
    </source>
</reference>
<feature type="region of interest" description="Disordered" evidence="1">
    <location>
        <begin position="54"/>
        <end position="147"/>
    </location>
</feature>
<gene>
    <name evidence="2" type="ORF">J437_LFUL014153</name>
</gene>
<dbReference type="PANTHER" id="PTHR46306:SF1">
    <property type="entry name" value="BTB_POZ DOMAIN-CONTAINING PROTEIN 9"/>
    <property type="match status" value="1"/>
</dbReference>
<reference evidence="2" key="1">
    <citation type="submission" date="2013-04" db="EMBL/GenBank/DDBJ databases">
        <authorList>
            <person name="Qu J."/>
            <person name="Murali S.C."/>
            <person name="Bandaranaike D."/>
            <person name="Bellair M."/>
            <person name="Blankenburg K."/>
            <person name="Chao H."/>
            <person name="Dinh H."/>
            <person name="Doddapaneni H."/>
            <person name="Downs B."/>
            <person name="Dugan-Rocha S."/>
            <person name="Elkadiri S."/>
            <person name="Gnanaolivu R.D."/>
            <person name="Hernandez B."/>
            <person name="Javaid M."/>
            <person name="Jayaseelan J.C."/>
            <person name="Lee S."/>
            <person name="Li M."/>
            <person name="Ming W."/>
            <person name="Munidasa M."/>
            <person name="Muniz J."/>
            <person name="Nguyen L."/>
            <person name="Ongeri F."/>
            <person name="Osuji N."/>
            <person name="Pu L.-L."/>
            <person name="Puazo M."/>
            <person name="Qu C."/>
            <person name="Quiroz J."/>
            <person name="Raj R."/>
            <person name="Weissenberger G."/>
            <person name="Xin Y."/>
            <person name="Zou X."/>
            <person name="Han Y."/>
            <person name="Richards S."/>
            <person name="Worley K."/>
            <person name="Muzny D."/>
            <person name="Gibbs R."/>
        </authorList>
    </citation>
    <scope>NUCLEOTIDE SEQUENCE</scope>
    <source>
        <strain evidence="2">Sampled in the wild</strain>
    </source>
</reference>
<dbReference type="GO" id="GO:0005737">
    <property type="term" value="C:cytoplasm"/>
    <property type="evidence" value="ECO:0007669"/>
    <property type="project" value="TreeGrafter"/>
</dbReference>
<comment type="caution">
    <text evidence="2">The sequence shown here is derived from an EMBL/GenBank/DDBJ whole genome shotgun (WGS) entry which is preliminary data.</text>
</comment>
<feature type="compositionally biased region" description="Basic and acidic residues" evidence="1">
    <location>
        <begin position="134"/>
        <end position="147"/>
    </location>
</feature>
<evidence type="ECO:0000313" key="2">
    <source>
        <dbReference type="EMBL" id="KAG8235189.1"/>
    </source>
</evidence>
<sequence length="147" mass="16257">MNWELVVDKTREVCRSWQTLRFERRPVVFIRIVGTHNTANVVFHCVHFECPAQVDDSGSSLSSKSALTLPSSKETHTSQKITAKANIANEAAEDAETSSIAPHQNRISRPPDVTGEAVDVQTSEGCEVLSDAGHLNETESSRLRNRK</sequence>